<dbReference type="Gene3D" id="1.10.10.10">
    <property type="entry name" value="Winged helix-like DNA-binding domain superfamily/Winged helix DNA-binding domain"/>
    <property type="match status" value="1"/>
</dbReference>
<feature type="domain" description="Transcription regulator PadR C-terminal" evidence="2">
    <location>
        <begin position="96"/>
        <end position="171"/>
    </location>
</feature>
<proteinExistence type="predicted"/>
<name>A0A0H5DPI9_9BACT</name>
<dbReference type="PANTHER" id="PTHR43252">
    <property type="entry name" value="TRANSCRIPTIONAL REGULATOR YQJI"/>
    <property type="match status" value="1"/>
</dbReference>
<dbReference type="SUPFAM" id="SSF46785">
    <property type="entry name" value="Winged helix' DNA-binding domain"/>
    <property type="match status" value="1"/>
</dbReference>
<dbReference type="InterPro" id="IPR036390">
    <property type="entry name" value="WH_DNA-bd_sf"/>
</dbReference>
<dbReference type="PANTHER" id="PTHR43252:SF6">
    <property type="entry name" value="NEGATIVE TRANSCRIPTION REGULATOR PADR"/>
    <property type="match status" value="1"/>
</dbReference>
<dbReference type="InterPro" id="IPR018309">
    <property type="entry name" value="Tscrpt_reg_PadR_C"/>
</dbReference>
<dbReference type="Proteomes" id="UP000220251">
    <property type="component" value="Unassembled WGS sequence"/>
</dbReference>
<evidence type="ECO:0000313" key="4">
    <source>
        <dbReference type="Proteomes" id="UP000220251"/>
    </source>
</evidence>
<keyword evidence="4" id="KW-1185">Reference proteome</keyword>
<gene>
    <name evidence="3" type="ORF">ELAC_0558</name>
</gene>
<dbReference type="OrthoDB" id="9783723at2"/>
<dbReference type="InterPro" id="IPR005149">
    <property type="entry name" value="Tscrpt_reg_PadR_N"/>
</dbReference>
<evidence type="ECO:0000259" key="1">
    <source>
        <dbReference type="Pfam" id="PF03551"/>
    </source>
</evidence>
<evidence type="ECO:0000313" key="3">
    <source>
        <dbReference type="EMBL" id="CRX37913.1"/>
    </source>
</evidence>
<accession>A0A0H5DPI9</accession>
<dbReference type="Pfam" id="PF10400">
    <property type="entry name" value="Vir_act_alpha_C"/>
    <property type="match status" value="1"/>
</dbReference>
<dbReference type="Pfam" id="PF03551">
    <property type="entry name" value="PadR"/>
    <property type="match status" value="1"/>
</dbReference>
<reference evidence="4" key="1">
    <citation type="submission" date="2015-06" db="EMBL/GenBank/DDBJ databases">
        <authorList>
            <person name="Bertelli C."/>
        </authorList>
    </citation>
    <scope>NUCLEOTIDE SEQUENCE [LARGE SCALE GENOMIC DNA]</scope>
    <source>
        <strain evidence="4">CRIB-30</strain>
    </source>
</reference>
<organism evidence="3 4">
    <name type="scientific">Estrella lausannensis</name>
    <dbReference type="NCBI Taxonomy" id="483423"/>
    <lineage>
        <taxon>Bacteria</taxon>
        <taxon>Pseudomonadati</taxon>
        <taxon>Chlamydiota</taxon>
        <taxon>Chlamydiia</taxon>
        <taxon>Parachlamydiales</taxon>
        <taxon>Candidatus Criblamydiaceae</taxon>
        <taxon>Estrella</taxon>
    </lineage>
</organism>
<feature type="domain" description="Transcription regulator PadR N-terminal" evidence="1">
    <location>
        <begin position="12"/>
        <end position="82"/>
    </location>
</feature>
<evidence type="ECO:0000259" key="2">
    <source>
        <dbReference type="Pfam" id="PF10400"/>
    </source>
</evidence>
<dbReference type="EMBL" id="CWGJ01000010">
    <property type="protein sequence ID" value="CRX37913.1"/>
    <property type="molecule type" value="Genomic_DNA"/>
</dbReference>
<protein>
    <submittedName>
        <fullName evidence="3">Transcriptional regulator, PadR family</fullName>
    </submittedName>
</protein>
<dbReference type="AlphaFoldDB" id="A0A0H5DPI9"/>
<dbReference type="RefSeq" id="WP_098037777.1">
    <property type="nucleotide sequence ID" value="NZ_CWGJ01000010.1"/>
</dbReference>
<sequence length="177" mass="20909">MAKEKKTKYVLLGFLLTESLSGYQLGRLIREATSHFWQESDASIYPTLKILAEEGLVSVEEAFVGRRRKEIFTITAQGREAFLGWFKREPEPDIHREEFLLKLFFTDDKTEAEMQKHREEKLAKMRAALKLFEETEKMLIKELPHKPYWLETLRIGLAHVELDIALLTQQIERRRQC</sequence>
<dbReference type="InterPro" id="IPR036388">
    <property type="entry name" value="WH-like_DNA-bd_sf"/>
</dbReference>